<keyword evidence="1" id="KW-1133">Transmembrane helix</keyword>
<evidence type="ECO:0000313" key="3">
    <source>
        <dbReference type="Proteomes" id="UP000326289"/>
    </source>
</evidence>
<sequence>MISSVAVNRCKHRVLTDWSLFYFYLFFFVLNLASHHGYNCYRRRRAILRPLVAEILHNAFLQSRAPTPPPPPYGWITGCLVVYDLVVHLSFQLSSPPLVCDQS</sequence>
<keyword evidence="1" id="KW-0472">Membrane</keyword>
<dbReference type="Proteomes" id="UP000326289">
    <property type="component" value="Unassembled WGS sequence"/>
</dbReference>
<keyword evidence="1" id="KW-0812">Transmembrane</keyword>
<organism evidence="2 3">
    <name type="scientific">Aspergillus minisclerotigenes</name>
    <dbReference type="NCBI Taxonomy" id="656917"/>
    <lineage>
        <taxon>Eukaryota</taxon>
        <taxon>Fungi</taxon>
        <taxon>Dikarya</taxon>
        <taxon>Ascomycota</taxon>
        <taxon>Pezizomycotina</taxon>
        <taxon>Eurotiomycetes</taxon>
        <taxon>Eurotiomycetidae</taxon>
        <taxon>Eurotiales</taxon>
        <taxon>Aspergillaceae</taxon>
        <taxon>Aspergillus</taxon>
        <taxon>Aspergillus subgen. Circumdati</taxon>
    </lineage>
</organism>
<feature type="non-terminal residue" evidence="2">
    <location>
        <position position="1"/>
    </location>
</feature>
<dbReference type="EMBL" id="ML732766">
    <property type="protein sequence ID" value="KAB8278941.1"/>
    <property type="molecule type" value="Genomic_DNA"/>
</dbReference>
<gene>
    <name evidence="2" type="ORF">BDV30DRAFT_202924</name>
</gene>
<accession>A0A5N6JJ57</accession>
<proteinExistence type="predicted"/>
<evidence type="ECO:0000313" key="2">
    <source>
        <dbReference type="EMBL" id="KAB8278941.1"/>
    </source>
</evidence>
<name>A0A5N6JJ57_9EURO</name>
<keyword evidence="3" id="KW-1185">Reference proteome</keyword>
<dbReference type="AlphaFoldDB" id="A0A5N6JJ57"/>
<feature type="transmembrane region" description="Helical" evidence="1">
    <location>
        <begin position="20"/>
        <end position="41"/>
    </location>
</feature>
<evidence type="ECO:0000256" key="1">
    <source>
        <dbReference type="SAM" id="Phobius"/>
    </source>
</evidence>
<reference evidence="2 3" key="1">
    <citation type="submission" date="2019-04" db="EMBL/GenBank/DDBJ databases">
        <title>Fungal friends and foes A comparative genomics study of 23 Aspergillus species from section Flavi.</title>
        <authorList>
            <consortium name="DOE Joint Genome Institute"/>
            <person name="Kjaerbolling I."/>
            <person name="Vesth T.C."/>
            <person name="Frisvad J.C."/>
            <person name="Nybo J.L."/>
            <person name="Theobald S."/>
            <person name="Kildgaard S."/>
            <person name="Petersen T.I."/>
            <person name="Kuo A."/>
            <person name="Sato A."/>
            <person name="Lyhne E.K."/>
            <person name="Kogle M.E."/>
            <person name="Wiebenga A."/>
            <person name="Kun R.S."/>
            <person name="Lubbers R.J."/>
            <person name="Makela M.R."/>
            <person name="Barry K."/>
            <person name="Chovatia M."/>
            <person name="Clum A."/>
            <person name="Daum C."/>
            <person name="Haridas S."/>
            <person name="He G."/>
            <person name="LaButti K."/>
            <person name="Lipzen A."/>
            <person name="Mondo S."/>
            <person name="Pangilinan J."/>
            <person name="Riley R."/>
            <person name="Salamov A."/>
            <person name="Simmons B.A."/>
            <person name="Magnuson J.K."/>
            <person name="Henrissat B."/>
            <person name="Mortensen U.H."/>
            <person name="Larsen T.O."/>
            <person name="De vries R.P."/>
            <person name="Grigoriev I.V."/>
            <person name="Machida M."/>
            <person name="Baker S.E."/>
            <person name="Andersen M.R."/>
        </authorList>
    </citation>
    <scope>NUCLEOTIDE SEQUENCE [LARGE SCALE GENOMIC DNA]</scope>
    <source>
        <strain evidence="2 3">CBS 117635</strain>
    </source>
</reference>
<protein>
    <submittedName>
        <fullName evidence="2">Uncharacterized protein</fullName>
    </submittedName>
</protein>